<protein>
    <submittedName>
        <fullName evidence="1">Uncharacterized protein</fullName>
    </submittedName>
</protein>
<evidence type="ECO:0000313" key="2">
    <source>
        <dbReference type="Proteomes" id="UP000281553"/>
    </source>
</evidence>
<sequence>MREQRLVSRYVDAVSQRLDLFSRLAEPQT</sequence>
<evidence type="ECO:0000313" key="1">
    <source>
        <dbReference type="EMBL" id="VDN43456.1"/>
    </source>
</evidence>
<dbReference type="AlphaFoldDB" id="A0A3P7RK17"/>
<organism evidence="1 2">
    <name type="scientific">Dibothriocephalus latus</name>
    <name type="common">Fish tapeworm</name>
    <name type="synonym">Diphyllobothrium latum</name>
    <dbReference type="NCBI Taxonomy" id="60516"/>
    <lineage>
        <taxon>Eukaryota</taxon>
        <taxon>Metazoa</taxon>
        <taxon>Spiralia</taxon>
        <taxon>Lophotrochozoa</taxon>
        <taxon>Platyhelminthes</taxon>
        <taxon>Cestoda</taxon>
        <taxon>Eucestoda</taxon>
        <taxon>Diphyllobothriidea</taxon>
        <taxon>Diphyllobothriidae</taxon>
        <taxon>Dibothriocephalus</taxon>
    </lineage>
</organism>
<reference evidence="1 2" key="1">
    <citation type="submission" date="2018-11" db="EMBL/GenBank/DDBJ databases">
        <authorList>
            <consortium name="Pathogen Informatics"/>
        </authorList>
    </citation>
    <scope>NUCLEOTIDE SEQUENCE [LARGE SCALE GENOMIC DNA]</scope>
</reference>
<proteinExistence type="predicted"/>
<accession>A0A3P7RK17</accession>
<keyword evidence="2" id="KW-1185">Reference proteome</keyword>
<dbReference type="EMBL" id="UYRU01107942">
    <property type="protein sequence ID" value="VDN43456.1"/>
    <property type="molecule type" value="Genomic_DNA"/>
</dbReference>
<gene>
    <name evidence="1" type="ORF">DILT_LOCUS19099</name>
</gene>
<dbReference type="Proteomes" id="UP000281553">
    <property type="component" value="Unassembled WGS sequence"/>
</dbReference>
<name>A0A3P7RK17_DIBLA</name>